<dbReference type="Proteomes" id="UP000317557">
    <property type="component" value="Unassembled WGS sequence"/>
</dbReference>
<evidence type="ECO:0008006" key="3">
    <source>
        <dbReference type="Google" id="ProtNLM"/>
    </source>
</evidence>
<protein>
    <recommendedName>
        <fullName evidence="3">6-bladed beta-propeller protein</fullName>
    </recommendedName>
</protein>
<gene>
    <name evidence="1" type="ORF">SAMN06265219_11298</name>
</gene>
<sequence length="358" mass="39714">MGTLKRGTLKTILFLSLTIILIGCNDARQNTRDTSWEIQRFEIDTLTAFTDFETHNIAQPSIVQVLQNGEVAVGDFAQKSITILDKAGNILTTFGAEGRGPGEFIMPTAIKDTPGTLNVVDRGQFKVSQFSDSGEFLNSYSYKSAGNGATAEVIDDSVFAVGTGGRGGKLVEVVDLKKDSTLAFGETMGEAVDGIQVQKSLSQLQKGEMPAFFKNMVTLHYKEPFLYVFLNSYSILQKYTLDGDLVWEKDIKLPYNQRLIDQTIERSKQMQGRGIPTFAFITGFRVYDDGIYMFTPGIEDDPQLLVKLDLSANIHSIHSLPGGPMSYLEFSINEQSRDLYLGSFQDGKVYRTKLPQAR</sequence>
<accession>A0A521EK49</accession>
<proteinExistence type="predicted"/>
<dbReference type="PROSITE" id="PS51257">
    <property type="entry name" value="PROKAR_LIPOPROTEIN"/>
    <property type="match status" value="1"/>
</dbReference>
<dbReference type="Pfam" id="PF17170">
    <property type="entry name" value="DUF5128"/>
    <property type="match status" value="1"/>
</dbReference>
<evidence type="ECO:0000313" key="2">
    <source>
        <dbReference type="Proteomes" id="UP000317557"/>
    </source>
</evidence>
<dbReference type="RefSeq" id="WP_142455246.1">
    <property type="nucleotide sequence ID" value="NZ_FXTP01000012.1"/>
</dbReference>
<dbReference type="OrthoDB" id="1523721at2"/>
<name>A0A521EK49_9BACT</name>
<dbReference type="InterPro" id="IPR011044">
    <property type="entry name" value="Quino_amine_DH_bsu"/>
</dbReference>
<dbReference type="EMBL" id="FXTP01000012">
    <property type="protein sequence ID" value="SMO84286.1"/>
    <property type="molecule type" value="Genomic_DNA"/>
</dbReference>
<evidence type="ECO:0000313" key="1">
    <source>
        <dbReference type="EMBL" id="SMO84286.1"/>
    </source>
</evidence>
<dbReference type="AlphaFoldDB" id="A0A521EK49"/>
<reference evidence="1 2" key="1">
    <citation type="submission" date="2017-05" db="EMBL/GenBank/DDBJ databases">
        <authorList>
            <person name="Varghese N."/>
            <person name="Submissions S."/>
        </authorList>
    </citation>
    <scope>NUCLEOTIDE SEQUENCE [LARGE SCALE GENOMIC DNA]</scope>
    <source>
        <strain evidence="1 2">DSM 21985</strain>
    </source>
</reference>
<dbReference type="InterPro" id="IPR011042">
    <property type="entry name" value="6-blade_b-propeller_TolB-like"/>
</dbReference>
<organism evidence="1 2">
    <name type="scientific">Gracilimonas mengyeensis</name>
    <dbReference type="NCBI Taxonomy" id="1302730"/>
    <lineage>
        <taxon>Bacteria</taxon>
        <taxon>Pseudomonadati</taxon>
        <taxon>Balneolota</taxon>
        <taxon>Balneolia</taxon>
        <taxon>Balneolales</taxon>
        <taxon>Balneolaceae</taxon>
        <taxon>Gracilimonas</taxon>
    </lineage>
</organism>
<keyword evidence="2" id="KW-1185">Reference proteome</keyword>
<dbReference type="SUPFAM" id="SSF50969">
    <property type="entry name" value="YVTN repeat-like/Quinoprotein amine dehydrogenase"/>
    <property type="match status" value="1"/>
</dbReference>
<dbReference type="Gene3D" id="2.120.10.30">
    <property type="entry name" value="TolB, C-terminal domain"/>
    <property type="match status" value="1"/>
</dbReference>